<dbReference type="Proteomes" id="UP000467841">
    <property type="component" value="Unassembled WGS sequence"/>
</dbReference>
<evidence type="ECO:0000313" key="3">
    <source>
        <dbReference type="EMBL" id="CAA7058734.1"/>
    </source>
</evidence>
<sequence length="97" mass="10522">MAKSGKENGEEEVSTELDAPNLCLFHITGSNPGRFTILKQPAVLQAYASISFCKELTISPRCLPLLVPHLGDKQVSSDSEKFSINLVDKRAFAIAST</sequence>
<dbReference type="AlphaFoldDB" id="A0A6D2KPY9"/>
<dbReference type="EMBL" id="CACVBM020001731">
    <property type="protein sequence ID" value="CAA7058734.1"/>
    <property type="molecule type" value="Genomic_DNA"/>
</dbReference>
<proteinExistence type="predicted"/>
<protein>
    <submittedName>
        <fullName evidence="2">Uncharacterized protein</fullName>
    </submittedName>
</protein>
<keyword evidence="4" id="KW-1185">Reference proteome</keyword>
<dbReference type="EMBL" id="CACVBM020001607">
    <property type="protein sequence ID" value="CAA7055158.1"/>
    <property type="molecule type" value="Genomic_DNA"/>
</dbReference>
<evidence type="ECO:0000313" key="4">
    <source>
        <dbReference type="Proteomes" id="UP000467841"/>
    </source>
</evidence>
<evidence type="ECO:0000313" key="2">
    <source>
        <dbReference type="EMBL" id="CAA7055158.1"/>
    </source>
</evidence>
<organism evidence="2 4">
    <name type="scientific">Microthlaspi erraticum</name>
    <dbReference type="NCBI Taxonomy" id="1685480"/>
    <lineage>
        <taxon>Eukaryota</taxon>
        <taxon>Viridiplantae</taxon>
        <taxon>Streptophyta</taxon>
        <taxon>Embryophyta</taxon>
        <taxon>Tracheophyta</taxon>
        <taxon>Spermatophyta</taxon>
        <taxon>Magnoliopsida</taxon>
        <taxon>eudicotyledons</taxon>
        <taxon>Gunneridae</taxon>
        <taxon>Pentapetalae</taxon>
        <taxon>rosids</taxon>
        <taxon>malvids</taxon>
        <taxon>Brassicales</taxon>
        <taxon>Brassicaceae</taxon>
        <taxon>Coluteocarpeae</taxon>
        <taxon>Microthlaspi</taxon>
    </lineage>
</organism>
<dbReference type="EMBL" id="CACVBM020001284">
    <property type="protein sequence ID" value="CAA7043592.1"/>
    <property type="molecule type" value="Genomic_DNA"/>
</dbReference>
<evidence type="ECO:0000313" key="1">
    <source>
        <dbReference type="EMBL" id="CAA7043592.1"/>
    </source>
</evidence>
<reference evidence="2 4" key="1">
    <citation type="submission" date="2020-01" db="EMBL/GenBank/DDBJ databases">
        <authorList>
            <person name="Mishra B."/>
        </authorList>
    </citation>
    <scope>NUCLEOTIDE SEQUENCE [LARGE SCALE GENOMIC DNA]</scope>
</reference>
<gene>
    <name evidence="1" type="ORF">MERR_LOCUS30827</name>
    <name evidence="2" type="ORF">MERR_LOCUS42394</name>
    <name evidence="3" type="ORF">MERR_LOCUS45970</name>
</gene>
<accession>A0A6D2KPY9</accession>
<name>A0A6D2KPY9_9BRAS</name>